<feature type="domain" description="FAD/NAD(P)-binding" evidence="4">
    <location>
        <begin position="8"/>
        <end position="289"/>
    </location>
</feature>
<dbReference type="InterPro" id="IPR023753">
    <property type="entry name" value="FAD/NAD-binding_dom"/>
</dbReference>
<dbReference type="RefSeq" id="WP_168151627.1">
    <property type="nucleotide sequence ID" value="NZ_JAAWVT010000003.1"/>
</dbReference>
<comment type="caution">
    <text evidence="5">The sequence shown here is derived from an EMBL/GenBank/DDBJ whole genome shotgun (WGS) entry which is preliminary data.</text>
</comment>
<dbReference type="PANTHER" id="PTHR48105">
    <property type="entry name" value="THIOREDOXIN REDUCTASE 1-RELATED-RELATED"/>
    <property type="match status" value="1"/>
</dbReference>
<evidence type="ECO:0000256" key="2">
    <source>
        <dbReference type="ARBA" id="ARBA00023002"/>
    </source>
</evidence>
<evidence type="ECO:0000256" key="3">
    <source>
        <dbReference type="ARBA" id="ARBA00048132"/>
    </source>
</evidence>
<comment type="catalytic activity">
    <reaction evidence="3">
        <text>[thioredoxin]-dithiol + NADP(+) = [thioredoxin]-disulfide + NADPH + H(+)</text>
        <dbReference type="Rhea" id="RHEA:20345"/>
        <dbReference type="Rhea" id="RHEA-COMP:10698"/>
        <dbReference type="Rhea" id="RHEA-COMP:10700"/>
        <dbReference type="ChEBI" id="CHEBI:15378"/>
        <dbReference type="ChEBI" id="CHEBI:29950"/>
        <dbReference type="ChEBI" id="CHEBI:50058"/>
        <dbReference type="ChEBI" id="CHEBI:57783"/>
        <dbReference type="ChEBI" id="CHEBI:58349"/>
        <dbReference type="EC" id="1.8.1.9"/>
    </reaction>
</comment>
<accession>A0ABX1G5D9</accession>
<evidence type="ECO:0000313" key="6">
    <source>
        <dbReference type="Proteomes" id="UP000746595"/>
    </source>
</evidence>
<reference evidence="5 6" key="1">
    <citation type="submission" date="2020-04" db="EMBL/GenBank/DDBJ databases">
        <title>Paeniglutamicibacter sp. ANT13_2, a novel actinomycete isolated from sediment in Antarctica.</title>
        <authorList>
            <person name="Sakdapetsiri C."/>
            <person name="Pinyakong O."/>
        </authorList>
    </citation>
    <scope>NUCLEOTIDE SEQUENCE [LARGE SCALE GENOMIC DNA]</scope>
    <source>
        <strain evidence="5 6">ANT13_2</strain>
    </source>
</reference>
<dbReference type="PRINTS" id="PR00469">
    <property type="entry name" value="PNDRDTASEII"/>
</dbReference>
<dbReference type="InterPro" id="IPR036188">
    <property type="entry name" value="FAD/NAD-bd_sf"/>
</dbReference>
<dbReference type="Gene3D" id="3.50.50.60">
    <property type="entry name" value="FAD/NAD(P)-binding domain"/>
    <property type="match status" value="2"/>
</dbReference>
<dbReference type="SUPFAM" id="SSF51905">
    <property type="entry name" value="FAD/NAD(P)-binding domain"/>
    <property type="match status" value="1"/>
</dbReference>
<organism evidence="5 6">
    <name type="scientific">Paeniglutamicibacter terrestris</name>
    <dbReference type="NCBI Taxonomy" id="2723403"/>
    <lineage>
        <taxon>Bacteria</taxon>
        <taxon>Bacillati</taxon>
        <taxon>Actinomycetota</taxon>
        <taxon>Actinomycetes</taxon>
        <taxon>Micrococcales</taxon>
        <taxon>Micrococcaceae</taxon>
        <taxon>Paeniglutamicibacter</taxon>
    </lineage>
</organism>
<keyword evidence="6" id="KW-1185">Reference proteome</keyword>
<keyword evidence="2" id="KW-0560">Oxidoreductase</keyword>
<keyword evidence="1" id="KW-0285">Flavoprotein</keyword>
<proteinExistence type="predicted"/>
<evidence type="ECO:0000313" key="5">
    <source>
        <dbReference type="EMBL" id="NKG20765.1"/>
    </source>
</evidence>
<sequence>MNTNENFYDVAIIGGGAAGLAAAQALGRSRRSVVVIDAGQPRNAVAKGVHNFLTRDGVPPLELLRLGREELAPYGTEFRFTRATSYSRGVENFEVTLEEGAVVTAGRIILAAGIRDTLPEIDGLEAFWGKNVLHCPYCHGWEVQDQNIAVLDSEFAIHQALMFRQLSDSITLYVAPGREIEASELEKLKARGIKIVEREIIAVRGSDNHLTHLGFADGTEDQVDALVIMPRFSAEIPGLTELGLQTTDHPSGIGTYVSTDEFGKTEVPGLWVAGSLREPMAQVVLAAGDGLRVGAMVNADIIESDIQRDLTAHRAALPVS</sequence>
<dbReference type="EMBL" id="JAAWVT010000003">
    <property type="protein sequence ID" value="NKG20765.1"/>
    <property type="molecule type" value="Genomic_DNA"/>
</dbReference>
<evidence type="ECO:0000256" key="1">
    <source>
        <dbReference type="ARBA" id="ARBA00022630"/>
    </source>
</evidence>
<protein>
    <submittedName>
        <fullName evidence="5">NAD(P)/FAD-dependent oxidoreductase</fullName>
    </submittedName>
</protein>
<dbReference type="Proteomes" id="UP000746595">
    <property type="component" value="Unassembled WGS sequence"/>
</dbReference>
<gene>
    <name evidence="5" type="ORF">HED64_08610</name>
</gene>
<dbReference type="PRINTS" id="PR00368">
    <property type="entry name" value="FADPNR"/>
</dbReference>
<dbReference type="InterPro" id="IPR050097">
    <property type="entry name" value="Ferredoxin-NADP_redctase_2"/>
</dbReference>
<name>A0ABX1G5D9_9MICC</name>
<dbReference type="Pfam" id="PF07992">
    <property type="entry name" value="Pyr_redox_2"/>
    <property type="match status" value="1"/>
</dbReference>
<evidence type="ECO:0000259" key="4">
    <source>
        <dbReference type="Pfam" id="PF07992"/>
    </source>
</evidence>